<dbReference type="SMART" id="SM00825">
    <property type="entry name" value="PKS_KS"/>
    <property type="match status" value="1"/>
</dbReference>
<dbReference type="SUPFAM" id="SSF47336">
    <property type="entry name" value="ACP-like"/>
    <property type="match status" value="3"/>
</dbReference>
<dbReference type="Pfam" id="PF08659">
    <property type="entry name" value="KR"/>
    <property type="match status" value="1"/>
</dbReference>
<evidence type="ECO:0000259" key="6">
    <source>
        <dbReference type="PROSITE" id="PS52004"/>
    </source>
</evidence>
<dbReference type="Gene3D" id="3.30.559.30">
    <property type="entry name" value="Nonribosomal peptide synthetase, condensation domain"/>
    <property type="match status" value="1"/>
</dbReference>
<comment type="cofactor">
    <cofactor evidence="1">
        <name>pantetheine 4'-phosphate</name>
        <dbReference type="ChEBI" id="CHEBI:47942"/>
    </cofactor>
</comment>
<keyword evidence="2" id="KW-0596">Phosphopantetheine</keyword>
<dbReference type="InterPro" id="IPR020806">
    <property type="entry name" value="PKS_PP-bd"/>
</dbReference>
<dbReference type="InterPro" id="IPR001242">
    <property type="entry name" value="Condensation_dom"/>
</dbReference>
<dbReference type="Gene3D" id="3.30.300.30">
    <property type="match status" value="1"/>
</dbReference>
<dbReference type="Gene3D" id="3.40.50.1820">
    <property type="entry name" value="alpha/beta hydrolase"/>
    <property type="match status" value="1"/>
</dbReference>
<dbReference type="InterPro" id="IPR023213">
    <property type="entry name" value="CAT-like_dom_sf"/>
</dbReference>
<dbReference type="Pfam" id="PF02801">
    <property type="entry name" value="Ketoacyl-synt_C"/>
    <property type="match status" value="1"/>
</dbReference>
<organism evidence="7 8">
    <name type="scientific">Sulfitobacter albidus</name>
    <dbReference type="NCBI Taxonomy" id="2829501"/>
    <lineage>
        <taxon>Bacteria</taxon>
        <taxon>Pseudomonadati</taxon>
        <taxon>Pseudomonadota</taxon>
        <taxon>Alphaproteobacteria</taxon>
        <taxon>Rhodobacterales</taxon>
        <taxon>Roseobacteraceae</taxon>
        <taxon>Sulfitobacter</taxon>
    </lineage>
</organism>
<dbReference type="InterPro" id="IPR036736">
    <property type="entry name" value="ACP-like_sf"/>
</dbReference>
<dbReference type="PANTHER" id="PTHR43775:SF37">
    <property type="entry name" value="SI:DKEY-61P9.11"/>
    <property type="match status" value="1"/>
</dbReference>
<dbReference type="SUPFAM" id="SSF56801">
    <property type="entry name" value="Acetyl-CoA synthetase-like"/>
    <property type="match status" value="1"/>
</dbReference>
<evidence type="ECO:0000259" key="5">
    <source>
        <dbReference type="PROSITE" id="PS50075"/>
    </source>
</evidence>
<dbReference type="GO" id="GO:0031177">
    <property type="term" value="F:phosphopantetheine binding"/>
    <property type="evidence" value="ECO:0007669"/>
    <property type="project" value="InterPro"/>
</dbReference>
<evidence type="ECO:0000256" key="1">
    <source>
        <dbReference type="ARBA" id="ARBA00001957"/>
    </source>
</evidence>
<dbReference type="Pfam" id="PF00975">
    <property type="entry name" value="Thioesterase"/>
    <property type="match status" value="1"/>
</dbReference>
<dbReference type="SUPFAM" id="SSF53901">
    <property type="entry name" value="Thiolase-like"/>
    <property type="match status" value="1"/>
</dbReference>
<feature type="domain" description="Carrier" evidence="5">
    <location>
        <begin position="2139"/>
        <end position="2214"/>
    </location>
</feature>
<dbReference type="KEGG" id="sual:KDD17_01610"/>
<dbReference type="SUPFAM" id="SSF52777">
    <property type="entry name" value="CoA-dependent acyltransferases"/>
    <property type="match status" value="2"/>
</dbReference>
<dbReference type="Pfam" id="PF00501">
    <property type="entry name" value="AMP-binding"/>
    <property type="match status" value="1"/>
</dbReference>
<dbReference type="InterPro" id="IPR020841">
    <property type="entry name" value="PKS_Beta-ketoAc_synthase_dom"/>
</dbReference>
<dbReference type="Pfam" id="PF00668">
    <property type="entry name" value="Condensation"/>
    <property type="match status" value="1"/>
</dbReference>
<evidence type="ECO:0000313" key="7">
    <source>
        <dbReference type="EMBL" id="QUJ76787.1"/>
    </source>
</evidence>
<keyword evidence="3" id="KW-0597">Phosphoprotein</keyword>
<dbReference type="InterPro" id="IPR042099">
    <property type="entry name" value="ANL_N_sf"/>
</dbReference>
<dbReference type="InterPro" id="IPR036291">
    <property type="entry name" value="NAD(P)-bd_dom_sf"/>
</dbReference>
<dbReference type="Proteomes" id="UP000683291">
    <property type="component" value="Chromosome 1"/>
</dbReference>
<dbReference type="SMART" id="SM00822">
    <property type="entry name" value="PKS_KR"/>
    <property type="match status" value="1"/>
</dbReference>
<dbReference type="InterPro" id="IPR006162">
    <property type="entry name" value="Ppantetheine_attach_site"/>
</dbReference>
<evidence type="ECO:0000313" key="8">
    <source>
        <dbReference type="Proteomes" id="UP000683291"/>
    </source>
</evidence>
<keyword evidence="8" id="KW-1185">Reference proteome</keyword>
<evidence type="ECO:0000256" key="4">
    <source>
        <dbReference type="ARBA" id="ARBA00022679"/>
    </source>
</evidence>
<dbReference type="InterPro" id="IPR025110">
    <property type="entry name" value="AMP-bd_C"/>
</dbReference>
<dbReference type="CDD" id="cd00833">
    <property type="entry name" value="PKS"/>
    <property type="match status" value="1"/>
</dbReference>
<dbReference type="SMART" id="SM00824">
    <property type="entry name" value="PKS_TE"/>
    <property type="match status" value="1"/>
</dbReference>
<dbReference type="SUPFAM" id="SSF53474">
    <property type="entry name" value="alpha/beta-Hydrolases"/>
    <property type="match status" value="1"/>
</dbReference>
<dbReference type="Gene3D" id="3.40.50.12780">
    <property type="entry name" value="N-terminal domain of ligase-like"/>
    <property type="match status" value="1"/>
</dbReference>
<gene>
    <name evidence="7" type="ORF">KDD17_01610</name>
</gene>
<feature type="domain" description="Ketosynthase family 3 (KS3)" evidence="6">
    <location>
        <begin position="1051"/>
        <end position="1458"/>
    </location>
</feature>
<dbReference type="InterPro" id="IPR016039">
    <property type="entry name" value="Thiolase-like"/>
</dbReference>
<evidence type="ECO:0000256" key="2">
    <source>
        <dbReference type="ARBA" id="ARBA00022450"/>
    </source>
</evidence>
<dbReference type="InterPro" id="IPR020845">
    <property type="entry name" value="AMP-binding_CS"/>
</dbReference>
<proteinExistence type="predicted"/>
<feature type="domain" description="Carrier" evidence="5">
    <location>
        <begin position="2064"/>
        <end position="2139"/>
    </location>
</feature>
<dbReference type="InterPro" id="IPR050091">
    <property type="entry name" value="PKS_NRPS_Biosynth_Enz"/>
</dbReference>
<dbReference type="InterPro" id="IPR057326">
    <property type="entry name" value="KR_dom"/>
</dbReference>
<accession>A0A975PMG7</accession>
<dbReference type="Pfam" id="PF00109">
    <property type="entry name" value="ketoacyl-synt"/>
    <property type="match status" value="1"/>
</dbReference>
<dbReference type="InterPro" id="IPR014031">
    <property type="entry name" value="Ketoacyl_synth_C"/>
</dbReference>
<dbReference type="Gene3D" id="3.40.47.10">
    <property type="match status" value="1"/>
</dbReference>
<dbReference type="SUPFAM" id="SSF51735">
    <property type="entry name" value="NAD(P)-binding Rossmann-fold domains"/>
    <property type="match status" value="1"/>
</dbReference>
<dbReference type="EMBL" id="CP073581">
    <property type="protein sequence ID" value="QUJ76787.1"/>
    <property type="molecule type" value="Genomic_DNA"/>
</dbReference>
<dbReference type="InterPro" id="IPR000873">
    <property type="entry name" value="AMP-dep_synth/lig_dom"/>
</dbReference>
<dbReference type="InterPro" id="IPR032821">
    <property type="entry name" value="PKS_assoc"/>
</dbReference>
<dbReference type="RefSeq" id="WP_212704984.1">
    <property type="nucleotide sequence ID" value="NZ_CP073581.1"/>
</dbReference>
<dbReference type="PROSITE" id="PS52004">
    <property type="entry name" value="KS3_2"/>
    <property type="match status" value="1"/>
</dbReference>
<dbReference type="InterPro" id="IPR013968">
    <property type="entry name" value="PKS_KR"/>
</dbReference>
<dbReference type="Pfam" id="PF00550">
    <property type="entry name" value="PP-binding"/>
    <property type="match status" value="3"/>
</dbReference>
<dbReference type="GO" id="GO:0004312">
    <property type="term" value="F:fatty acid synthase activity"/>
    <property type="evidence" value="ECO:0007669"/>
    <property type="project" value="TreeGrafter"/>
</dbReference>
<dbReference type="GO" id="GO:0044550">
    <property type="term" value="P:secondary metabolite biosynthetic process"/>
    <property type="evidence" value="ECO:0007669"/>
    <property type="project" value="UniProtKB-ARBA"/>
</dbReference>
<dbReference type="Gene3D" id="3.40.50.720">
    <property type="entry name" value="NAD(P)-binding Rossmann-like Domain"/>
    <property type="match status" value="1"/>
</dbReference>
<dbReference type="Pfam" id="PF13193">
    <property type="entry name" value="AMP-binding_C"/>
    <property type="match status" value="1"/>
</dbReference>
<dbReference type="InterPro" id="IPR009081">
    <property type="entry name" value="PP-bd_ACP"/>
</dbReference>
<feature type="domain" description="Carrier" evidence="5">
    <location>
        <begin position="961"/>
        <end position="1036"/>
    </location>
</feature>
<sequence>MTLDLQDILSRPFRDLPGLMRPMDAVPDAISFAERTRAPASSEQRRLWLDAQHHPHSRAYSVPLIYDLRGPVDADRLSHAFTATFAAHPAFSTALVEADGALWQVQRPRSNCRFHAYSSGQIIAQTCEAQTQAIFAEPFDLASAALCQVYWMPFEETAGRLVIHAHHVLFDGWSLNLFLDEVSQRYNDPDFEPEAPHLDMAGFAAWQDHAARTEEQRAQRARLGQIWTDTAPPEPPLTTLRAQEPSSARTYSRDLAAAQLSPLHLMAQSRGVTPFHLFTMVCGWAFSQVTGQRRFNIASPTSNRQRADSDATIGMMANTVIFPVSLEPDQTRAACVDGHHEVWARVMGCADVPLEHLYVQCGIEDARDKLRFDCLFVMENTDYARLALAGVSARFSHPARVAPKAAIVVFVTPTETGATLHAEIDDSRFSPEDATRFMDAFAAGLVGLADPQSPCAALTEPPTAVLHGPEQSLETTTVAGLLRAQADRTPHSIALRDADKTLTYARLMARANALSHWFSTRIVSQEAPVVALLTDGGPEHVIAIVALAQINATILPLDPDLPTAKLENIVAQARPALILGARADAPPALGGQPIVLFPELEERAEFTPSHAGNPLYLLFTSGSTGTPKGVRVWDESLCNLLQWQTEYDGLHGPARTQQFSRLSFDVSFQEILTTLTTGGTLTLMPPDLRHDAEGILCLMRDTRAQRIFLPFVALKLLAETALTADQVLPDLRQVISAGETLACTGALRDWFGRMPDARLINHYGPTETHVIASHHLPADPDTWPDVAPIGLPISNCRFNIAQPSGELRVAGPFIRPCYLDPAQNDARFRQDDGPQYLTGDRVALLRNDRLICLGRLDDQIKISGHRIERQEIETILNRHPDVALAAVTLSAEGHPVAFVEPSRALPDVDSLNACLAAELPAAVRLKQVVRITEWPRTATGKIDRRALALPEPVARDTPPFEAPESDIDTLCHIFQRVVGRSIAPTQTFWAAGANSLDLMRYRNAVQQALSCRIAVADLFGKGTTPKRLARMLRGDQDHTPQTPPPAAGPKSDEIAIIGIAVDLPGARDSAEFAAMIVQNLTGVETFSAQPGKIGARSQLAAPLGFDPGYFGISPQEAVLMDPQQRHLLMNAVQVLGDAGLDPQRSPRSIGVIASCGENTYFQDMLRNGDPDGIPDPFQMALHHDKDFAATKLAYRLGLTGPALTVQAACGSSLIGVHTAAGMLRQGDCDVMLVGASLVDPTLGDGYTWRANHIFSKDGSCRPFDAQASGTIGASGVCFVALAPLSQALADGHRIYATLAGSAINNDGRDKMSYTAPSATGQRAALSQALSAAGLEGADVGYIEAHGTGTPLGDPIEIDAIDAVYGQRDDPLHVSSLKSQIGHLGAAAGLAGLIRATLAIRQRVTPPNLHFDTANPELNLAERRIDIPATAQPWSAPTRRAGISSFGIGGTNAHAIIAQFHPAAPRPEAPAPQALLISAHCPKTLRRWAGQIADYLDTFPERAAGAMQFLRFGAPLRACRAAFVWTDVDDAVARLRSIDDQTPPKESNAAARLCQKWLDGRGAREPAPASPAPFGFPVYPFDIAPFDFKRRPATPAPAHGSGRRDPAEWFLQPFWAPLGPPTAPPDTAAVAIVLRDPATDLSKLRGYVRVITLEISETAARLSDDHFRTTAQAQDLTDIARQIVAQKLPGRIDILNALPLEIGAGIAGADRAFAQLACLDVMPGLVALARGLERDEVRLIHLSQGGASAATGRMTHPLTNLLCGPCEVLPTETGLPVHWLDLQPGTRDRLPDCLHAPTLPEGRSAFAHGQLWERRRAPLPRVTQPTTLPRRAVVIGGTGGIGRNICKALLGAGTSRIDILARDPKLPTNLSAFSDSITLHALDLCADRVVWPAFDSPVDTVIFAAGVGSYAPTASRDAAQMRARNRVKIDGAAHVETLLRELQPQRVIYCSSMAAEMGGNGQLDYAAVNGLLDAMAHYDDPQAPEVRRLTLNWDIWSQSGMAVNALARDAQHRAHLEVGLTDEEGRATFVQALRHGCPQVLISTLDLTEARQFYAPAPIAARASAARQSPLDLIVATVADLLDIENPDIDIAMADIGVDSLMMIDLLESLRAQFDTVPDLSAIAPDASIADLAELMQPVSPTAAPIDTLRAVFARTLGVSDVAADDTMLALCIDSLHAIDLIENIDAEFGTPLSVNDFSEERTVADVLRRIADDRPPPAALPPVTVERWRAGASGRIVCFVHPVGGETACYKPLLQRIAPDVTVLAIADPKLRAMDPGAQPLASQAAAYLAALKEQLGTDIASVELVGWSYGGWLAQEMAVQAEADGTCVAHVAMIDPPDPDSGERIGRIDRAEIQDAFLFELAPRLSSAARPGRPLETQIAPELQNQLDRLVTCCALNMQAMQTHRPRCLRRTQASVFVADTAAAGLLVTPVDAHAHLDRWRSLLEVPRYSVSLPSDHYSILQAPAVDQIAKYLFG</sequence>
<dbReference type="PANTHER" id="PTHR43775">
    <property type="entry name" value="FATTY ACID SYNTHASE"/>
    <property type="match status" value="1"/>
</dbReference>
<evidence type="ECO:0000256" key="3">
    <source>
        <dbReference type="ARBA" id="ARBA00022553"/>
    </source>
</evidence>
<dbReference type="PROSITE" id="PS00012">
    <property type="entry name" value="PHOSPHOPANTETHEINE"/>
    <property type="match status" value="1"/>
</dbReference>
<dbReference type="Pfam" id="PF16197">
    <property type="entry name" value="KAsynt_C_assoc"/>
    <property type="match status" value="1"/>
</dbReference>
<protein>
    <submittedName>
        <fullName evidence="7">AMP-binding protein</fullName>
    </submittedName>
</protein>
<name>A0A975PMG7_9RHOB</name>
<dbReference type="InterPro" id="IPR014030">
    <property type="entry name" value="Ketoacyl_synth_N"/>
</dbReference>
<dbReference type="Gene3D" id="1.10.1200.10">
    <property type="entry name" value="ACP-like"/>
    <property type="match status" value="3"/>
</dbReference>
<dbReference type="InterPro" id="IPR020802">
    <property type="entry name" value="TesA-like"/>
</dbReference>
<dbReference type="GO" id="GO:0006633">
    <property type="term" value="P:fatty acid biosynthetic process"/>
    <property type="evidence" value="ECO:0007669"/>
    <property type="project" value="TreeGrafter"/>
</dbReference>
<keyword evidence="4" id="KW-0808">Transferase</keyword>
<dbReference type="Gene3D" id="3.30.559.10">
    <property type="entry name" value="Chloramphenicol acetyltransferase-like domain"/>
    <property type="match status" value="1"/>
</dbReference>
<dbReference type="PROSITE" id="PS50075">
    <property type="entry name" value="CARRIER"/>
    <property type="match status" value="3"/>
</dbReference>
<reference evidence="7" key="1">
    <citation type="submission" date="2021-04" db="EMBL/GenBank/DDBJ databases">
        <title>Complete genome sequence for Sulfitobacter sp. strain JK7-1.</title>
        <authorList>
            <person name="Park S.-J."/>
        </authorList>
    </citation>
    <scope>NUCLEOTIDE SEQUENCE</scope>
    <source>
        <strain evidence="7">JK7-1</strain>
    </source>
</reference>
<dbReference type="SMART" id="SM00823">
    <property type="entry name" value="PKS_PP"/>
    <property type="match status" value="3"/>
</dbReference>
<dbReference type="InterPro" id="IPR001031">
    <property type="entry name" value="Thioesterase"/>
</dbReference>
<dbReference type="InterPro" id="IPR029058">
    <property type="entry name" value="AB_hydrolase_fold"/>
</dbReference>
<dbReference type="InterPro" id="IPR045851">
    <property type="entry name" value="AMP-bd_C_sf"/>
</dbReference>
<dbReference type="PROSITE" id="PS00455">
    <property type="entry name" value="AMP_BINDING"/>
    <property type="match status" value="1"/>
</dbReference>